<reference evidence="16" key="1">
    <citation type="submission" date="2025-08" db="UniProtKB">
        <authorList>
            <consortium name="RefSeq"/>
        </authorList>
    </citation>
    <scope>IDENTIFICATION</scope>
    <source>
        <tissue evidence="16">Blood</tissue>
    </source>
</reference>
<evidence type="ECO:0000256" key="7">
    <source>
        <dbReference type="ARBA" id="ARBA00022603"/>
    </source>
</evidence>
<evidence type="ECO:0000256" key="13">
    <source>
        <dbReference type="ARBA" id="ARBA00049250"/>
    </source>
</evidence>
<keyword evidence="8" id="KW-0808">Transferase</keyword>
<evidence type="ECO:0000256" key="5">
    <source>
        <dbReference type="ARBA" id="ARBA00012779"/>
    </source>
</evidence>
<dbReference type="GO" id="GO:0008175">
    <property type="term" value="F:tRNA methyltransferase activity"/>
    <property type="evidence" value="ECO:0007669"/>
    <property type="project" value="TreeGrafter"/>
</dbReference>
<evidence type="ECO:0000256" key="4">
    <source>
        <dbReference type="ARBA" id="ARBA00012155"/>
    </source>
</evidence>
<evidence type="ECO:0000256" key="1">
    <source>
        <dbReference type="ARBA" id="ARBA00001806"/>
    </source>
</evidence>
<keyword evidence="10" id="KW-0819">tRNA processing</keyword>
<dbReference type="InterPro" id="IPR029063">
    <property type="entry name" value="SAM-dependent_MTases_sf"/>
</dbReference>
<dbReference type="EC" id="2.1.1.290" evidence="5"/>
<evidence type="ECO:0000256" key="8">
    <source>
        <dbReference type="ARBA" id="ARBA00022679"/>
    </source>
</evidence>
<dbReference type="KEGG" id="emc:129325677"/>
<evidence type="ECO:0000256" key="12">
    <source>
        <dbReference type="ARBA" id="ARBA00030847"/>
    </source>
</evidence>
<dbReference type="InterPro" id="IPR007213">
    <property type="entry name" value="Ppm1/Ppm2/Tcmp"/>
</dbReference>
<dbReference type="Pfam" id="PF04072">
    <property type="entry name" value="LCM"/>
    <property type="match status" value="1"/>
</dbReference>
<accession>A0AA97J168</accession>
<dbReference type="EC" id="2.3.1.231" evidence="4"/>
<evidence type="ECO:0000256" key="10">
    <source>
        <dbReference type="ARBA" id="ARBA00022694"/>
    </source>
</evidence>
<sequence>MGPGREAAVRGTGGSSAASKSSAARAGYTQDRFVLRLVPRPGRRAPLIHRGYYVRARAVGHCAEAFLRGGGGGGRRRQVLSLGAGLDALFFGLRGEGRLGRAAYFEVDFPQVAARKAALIAADEALAALAGPRAAERESGAVCYAGEDYWLLGLDLADLPKLEEALRGAGLDPQAPTMLLAEVVLTYMEVERSDALIQWAAKHFSQAWFVLYEQIHPDDPFGRVMQNHFTQCRSPLCSLAQYPTLKAQHVRFLQKGWTACHAIDMNEFYARFVCGDERRRIQALEPFDEFEEWHLKCSHYFVLVALKGDELCQTPVFPGVEEKAFLPLAPPCFAGTVATSVCAADLGITDLRRYGHRSVRIAPHAILTTGGFGDCRGRHCRLTELHVLIKYGDGWRSDNVCLAKSGGAWDGRLFHTVTLLQAGWAIVVGGRLSPVSPALEVCGLRMLGADGSSTPHSCPVMEIIRLPPVEDLALPRWRHTATEVVHQGEAHLFIYGGCSRGQAVLADWCFLHLEGLCCRQVPVEGPVPVGRHSHSACGWEGGALIAGGLEATEQALGTVLYLKPTESGFQWCPIETCPPLTPRYSHTAHVHRGKLLLVGGVWFHGPSVPGVAVIDLATGFTTEYHIDTASLEWPLMLHNHSSVFMAEEEEALLIGGGGNCFSFGSHLNRHPVHLALGDLLSGQ</sequence>
<evidence type="ECO:0000256" key="9">
    <source>
        <dbReference type="ARBA" id="ARBA00022691"/>
    </source>
</evidence>
<gene>
    <name evidence="16" type="primary">LCMT2</name>
</gene>
<dbReference type="AlphaFoldDB" id="A0AA97J168"/>
<dbReference type="GO" id="GO:0030488">
    <property type="term" value="P:tRNA methylation"/>
    <property type="evidence" value="ECO:0007669"/>
    <property type="project" value="TreeGrafter"/>
</dbReference>
<keyword evidence="7" id="KW-0489">Methyltransferase</keyword>
<evidence type="ECO:0000256" key="14">
    <source>
        <dbReference type="SAM" id="MobiDB-lite"/>
    </source>
</evidence>
<keyword evidence="15" id="KW-1185">Reference proteome</keyword>
<organism evidence="15 16">
    <name type="scientific">Eublepharis macularius</name>
    <name type="common">Leopard gecko</name>
    <name type="synonym">Cyrtodactylus macularius</name>
    <dbReference type="NCBI Taxonomy" id="481883"/>
    <lineage>
        <taxon>Eukaryota</taxon>
        <taxon>Metazoa</taxon>
        <taxon>Chordata</taxon>
        <taxon>Craniata</taxon>
        <taxon>Vertebrata</taxon>
        <taxon>Euteleostomi</taxon>
        <taxon>Lepidosauria</taxon>
        <taxon>Squamata</taxon>
        <taxon>Bifurcata</taxon>
        <taxon>Gekkota</taxon>
        <taxon>Eublepharidae</taxon>
        <taxon>Eublepharinae</taxon>
        <taxon>Eublepharis</taxon>
    </lineage>
</organism>
<dbReference type="GO" id="GO:0031591">
    <property type="term" value="P:wybutosine biosynthetic process"/>
    <property type="evidence" value="ECO:0007669"/>
    <property type="project" value="TreeGrafter"/>
</dbReference>
<dbReference type="GeneID" id="129325677"/>
<dbReference type="CTD" id="9836"/>
<evidence type="ECO:0000313" key="15">
    <source>
        <dbReference type="Proteomes" id="UP001190640"/>
    </source>
</evidence>
<name>A0AA97J168_EUBMA</name>
<dbReference type="PANTHER" id="PTHR46529">
    <property type="entry name" value="TRNA WYBUTOSINE-SYNTHESIZING PROTEIN 4"/>
    <property type="match status" value="1"/>
</dbReference>
<keyword evidence="9" id="KW-0949">S-adenosyl-L-methionine</keyword>
<dbReference type="Gene3D" id="2.120.10.80">
    <property type="entry name" value="Kelch-type beta propeller"/>
    <property type="match status" value="1"/>
</dbReference>
<comment type="pathway">
    <text evidence="2">tRNA modification; wybutosine-tRNA(Phe) biosynthesis.</text>
</comment>
<evidence type="ECO:0000256" key="3">
    <source>
        <dbReference type="ARBA" id="ARBA00010703"/>
    </source>
</evidence>
<dbReference type="InterPro" id="IPR015915">
    <property type="entry name" value="Kelch-typ_b-propeller"/>
</dbReference>
<proteinExistence type="inferred from homology"/>
<dbReference type="SUPFAM" id="SSF53335">
    <property type="entry name" value="S-adenosyl-L-methionine-dependent methyltransferases"/>
    <property type="match status" value="1"/>
</dbReference>
<comment type="catalytic activity">
    <reaction evidence="13">
        <text>7-[(3S)-(3-amino-3-methoxycarbonyl)propyl]wyosine(37) in tRNA(Phe) + S-adenosyl-L-methionine + CO2 = wybutosine(37) in tRNA(Phe) + S-adenosyl-L-homocysteine + 2 H(+)</text>
        <dbReference type="Rhea" id="RHEA:37119"/>
        <dbReference type="Rhea" id="RHEA-COMP:11844"/>
        <dbReference type="Rhea" id="RHEA-COMP:11847"/>
        <dbReference type="ChEBI" id="CHEBI:15378"/>
        <dbReference type="ChEBI" id="CHEBI:16526"/>
        <dbReference type="ChEBI" id="CHEBI:57856"/>
        <dbReference type="ChEBI" id="CHEBI:59789"/>
        <dbReference type="ChEBI" id="CHEBI:73544"/>
        <dbReference type="ChEBI" id="CHEBI:74275"/>
        <dbReference type="EC" id="2.3.1.231"/>
    </reaction>
</comment>
<dbReference type="Gene3D" id="3.40.50.150">
    <property type="entry name" value="Vaccinia Virus protein VP39"/>
    <property type="match status" value="1"/>
</dbReference>
<feature type="region of interest" description="Disordered" evidence="14">
    <location>
        <begin position="1"/>
        <end position="23"/>
    </location>
</feature>
<dbReference type="FunFam" id="3.40.50.150:FF:000207">
    <property type="entry name" value="Leucine carboxyl methyltransferase 2"/>
    <property type="match status" value="1"/>
</dbReference>
<protein>
    <recommendedName>
        <fullName evidence="6">tRNA wybutosine-synthesizing protein 4</fullName>
        <ecNumber evidence="5">2.1.1.290</ecNumber>
        <ecNumber evidence="4">2.3.1.231</ecNumber>
    </recommendedName>
    <alternativeName>
        <fullName evidence="12">tRNA(Phe) (7-(3-amino-3-(methoxycarbonyl)propyl)wyosine(37)-N)-methoxycarbonyltransferase</fullName>
    </alternativeName>
    <alternativeName>
        <fullName evidence="11">tRNA(Phe) (7-(3-amino-3-carboxypropyl)wyosine(37)-O)-methyltransferase</fullName>
    </alternativeName>
</protein>
<dbReference type="PANTHER" id="PTHR46529:SF1">
    <property type="entry name" value="TRNA WYBUTOSINE-SYNTHESIZING PROTEIN 4"/>
    <property type="match status" value="1"/>
</dbReference>
<comment type="similarity">
    <text evidence="3">Belongs to the methyltransferase superfamily. LCMT family.</text>
</comment>
<dbReference type="SUPFAM" id="SSF117281">
    <property type="entry name" value="Kelch motif"/>
    <property type="match status" value="1"/>
</dbReference>
<evidence type="ECO:0000256" key="6">
    <source>
        <dbReference type="ARBA" id="ARBA00018045"/>
    </source>
</evidence>
<evidence type="ECO:0000256" key="2">
    <source>
        <dbReference type="ARBA" id="ARBA00004797"/>
    </source>
</evidence>
<evidence type="ECO:0000313" key="16">
    <source>
        <dbReference type="RefSeq" id="XP_054829480.1"/>
    </source>
</evidence>
<dbReference type="Proteomes" id="UP001190640">
    <property type="component" value="Chromosome 3"/>
</dbReference>
<dbReference type="Pfam" id="PF24681">
    <property type="entry name" value="Kelch_KLHDC2_KLHL20_DRC7"/>
    <property type="match status" value="1"/>
</dbReference>
<evidence type="ECO:0000256" key="11">
    <source>
        <dbReference type="ARBA" id="ARBA00029750"/>
    </source>
</evidence>
<dbReference type="RefSeq" id="XP_054829480.1">
    <property type="nucleotide sequence ID" value="XM_054973505.1"/>
</dbReference>
<comment type="catalytic activity">
    <reaction evidence="1">
        <text>7-[(3S)-3-amino-3-carboxypropyl]wyosine(37) in tRNA(Phe) + S-adenosyl-L-methionine = 7-[(3S)-(3-amino-3-methoxycarbonyl)propyl]wyosine(37) in tRNA(Phe) + S-adenosyl-L-homocysteine</text>
        <dbReference type="Rhea" id="RHEA:36903"/>
        <dbReference type="Rhea" id="RHEA-COMP:10379"/>
        <dbReference type="Rhea" id="RHEA-COMP:11844"/>
        <dbReference type="ChEBI" id="CHEBI:57856"/>
        <dbReference type="ChEBI" id="CHEBI:59789"/>
        <dbReference type="ChEBI" id="CHEBI:73543"/>
        <dbReference type="ChEBI" id="CHEBI:74275"/>
        <dbReference type="EC" id="2.1.1.290"/>
    </reaction>
</comment>